<keyword evidence="3" id="KW-1185">Reference proteome</keyword>
<proteinExistence type="predicted"/>
<accession>A0A5C6NUV4</accession>
<dbReference type="SUPFAM" id="SSF101447">
    <property type="entry name" value="Formin homology 2 domain (FH2 domain)"/>
    <property type="match status" value="1"/>
</dbReference>
<dbReference type="EMBL" id="RHFK02000009">
    <property type="protein sequence ID" value="TWW71073.1"/>
    <property type="molecule type" value="Genomic_DNA"/>
</dbReference>
<organism evidence="2 3">
    <name type="scientific">Takifugu flavidus</name>
    <name type="common">sansaifugu</name>
    <dbReference type="NCBI Taxonomy" id="433684"/>
    <lineage>
        <taxon>Eukaryota</taxon>
        <taxon>Metazoa</taxon>
        <taxon>Chordata</taxon>
        <taxon>Craniata</taxon>
        <taxon>Vertebrata</taxon>
        <taxon>Euteleostomi</taxon>
        <taxon>Actinopterygii</taxon>
        <taxon>Neopterygii</taxon>
        <taxon>Teleostei</taxon>
        <taxon>Neoteleostei</taxon>
        <taxon>Acanthomorphata</taxon>
        <taxon>Eupercaria</taxon>
        <taxon>Tetraodontiformes</taxon>
        <taxon>Tetradontoidea</taxon>
        <taxon>Tetraodontidae</taxon>
        <taxon>Takifugu</taxon>
    </lineage>
</organism>
<dbReference type="AlphaFoldDB" id="A0A5C6NUV4"/>
<dbReference type="Proteomes" id="UP000324091">
    <property type="component" value="Chromosome 17"/>
</dbReference>
<feature type="region of interest" description="Disordered" evidence="1">
    <location>
        <begin position="70"/>
        <end position="92"/>
    </location>
</feature>
<gene>
    <name evidence="2" type="ORF">D4764_17G0005560</name>
</gene>
<name>A0A5C6NUV4_9TELE</name>
<evidence type="ECO:0000313" key="2">
    <source>
        <dbReference type="EMBL" id="TWW71073.1"/>
    </source>
</evidence>
<protein>
    <submittedName>
        <fullName evidence="2">Uncharacterized protein</fullName>
    </submittedName>
</protein>
<evidence type="ECO:0000313" key="3">
    <source>
        <dbReference type="Proteomes" id="UP000324091"/>
    </source>
</evidence>
<reference evidence="2 3" key="1">
    <citation type="submission" date="2019-04" db="EMBL/GenBank/DDBJ databases">
        <title>Chromosome genome assembly for Takifugu flavidus.</title>
        <authorList>
            <person name="Xiao S."/>
        </authorList>
    </citation>
    <scope>NUCLEOTIDE SEQUENCE [LARGE SCALE GENOMIC DNA]</scope>
    <source>
        <strain evidence="2">HTHZ2018</strain>
        <tissue evidence="2">Muscle</tissue>
    </source>
</reference>
<sequence length="251" mass="28056">MVESISELEMGLVVKGLVCKEDFKQDVLWDSESVEVLYNRGDVITGIGVDEEAGSRVLDVLHGQNSDIMNKLRRKAPPPPPSPPPPPPPAPTFLSTYIGEGGCITIGYDPHFPPPPSSILPVLNEEQYCPITLESRRGVNLNKVDTPSSELDINKVSPNMFLHAGPTPPGQQANELILLHTLKEVLHSKYDKHLSVLHFLLLNTLKNKVYANNGEELPFLHYLLLQLYILYNPLQLKNDEEPLLLHKHLIF</sequence>
<feature type="compositionally biased region" description="Pro residues" evidence="1">
    <location>
        <begin position="77"/>
        <end position="91"/>
    </location>
</feature>
<evidence type="ECO:0000256" key="1">
    <source>
        <dbReference type="SAM" id="MobiDB-lite"/>
    </source>
</evidence>
<comment type="caution">
    <text evidence="2">The sequence shown here is derived from an EMBL/GenBank/DDBJ whole genome shotgun (WGS) entry which is preliminary data.</text>
</comment>